<dbReference type="RefSeq" id="WP_376801882.1">
    <property type="nucleotide sequence ID" value="NZ_DBNB01000003.1"/>
</dbReference>
<dbReference type="STRING" id="1827387.A4S15_12645"/>
<dbReference type="PANTHER" id="PTHR35525:SF3">
    <property type="entry name" value="BLL6575 PROTEIN"/>
    <property type="match status" value="1"/>
</dbReference>
<evidence type="ECO:0000313" key="3">
    <source>
        <dbReference type="Proteomes" id="UP000192872"/>
    </source>
</evidence>
<dbReference type="Pfam" id="PF07336">
    <property type="entry name" value="ABATE"/>
    <property type="match status" value="1"/>
</dbReference>
<dbReference type="SUPFAM" id="SSF160904">
    <property type="entry name" value="Jann2411-like"/>
    <property type="match status" value="1"/>
</dbReference>
<dbReference type="Gene3D" id="1.10.3300.10">
    <property type="entry name" value="Jann2411-like domain"/>
    <property type="match status" value="1"/>
</dbReference>
<protein>
    <recommendedName>
        <fullName evidence="1">Zinc finger CGNR domain-containing protein</fullName>
    </recommendedName>
</protein>
<feature type="domain" description="Zinc finger CGNR" evidence="1">
    <location>
        <begin position="151"/>
        <end position="194"/>
    </location>
</feature>
<sequence length="199" mass="21846">MGSIPAKETEFIDGLPFFGGRLWIDLLNTTMFSGEDFRDLIASPERFSAWLAAAGMASDITASGSTDGTEVRGLREQLRSAVDLFRIGAPPPAALINAINQKLAQVSVRLLLEKSANGFRFVERFDAGEAGPCGVIAADFARFICEAEPERLRRCSNPACTMVFYDTSKNKTRRWCTMTICGNRDKVARFRARQSGHAA</sequence>
<dbReference type="AlphaFoldDB" id="A0A1W9HUX3"/>
<gene>
    <name evidence="2" type="ORF">A4S15_12645</name>
</gene>
<dbReference type="Proteomes" id="UP000192872">
    <property type="component" value="Unassembled WGS sequence"/>
</dbReference>
<name>A0A1W9HUX3_9HYPH</name>
<evidence type="ECO:0000313" key="2">
    <source>
        <dbReference type="EMBL" id="OQW51064.1"/>
    </source>
</evidence>
<comment type="caution">
    <text evidence="2">The sequence shown here is derived from an EMBL/GenBank/DDBJ whole genome shotgun (WGS) entry which is preliminary data.</text>
</comment>
<dbReference type="Pfam" id="PF11706">
    <property type="entry name" value="zf-CGNR"/>
    <property type="match status" value="1"/>
</dbReference>
<dbReference type="InterPro" id="IPR010852">
    <property type="entry name" value="ABATE"/>
</dbReference>
<accession>A0A1W9HUX3</accession>
<organism evidence="2 3">
    <name type="scientific">Candidatus Raskinella chloraquaticus</name>
    <dbReference type="NCBI Taxonomy" id="1951219"/>
    <lineage>
        <taxon>Bacteria</taxon>
        <taxon>Pseudomonadati</taxon>
        <taxon>Pseudomonadota</taxon>
        <taxon>Alphaproteobacteria</taxon>
        <taxon>Hyphomicrobiales</taxon>
        <taxon>Phreatobacteraceae</taxon>
        <taxon>Candidatus Raskinella</taxon>
    </lineage>
</organism>
<proteinExistence type="predicted"/>
<dbReference type="InterPro" id="IPR021005">
    <property type="entry name" value="Znf_CGNR"/>
</dbReference>
<dbReference type="InterPro" id="IPR023286">
    <property type="entry name" value="ABATE_dom_sf"/>
</dbReference>
<evidence type="ECO:0000259" key="1">
    <source>
        <dbReference type="Pfam" id="PF11706"/>
    </source>
</evidence>
<dbReference type="PANTHER" id="PTHR35525">
    <property type="entry name" value="BLL6575 PROTEIN"/>
    <property type="match status" value="1"/>
</dbReference>
<reference evidence="2 3" key="1">
    <citation type="journal article" date="2017" name="Water Res.">
        <title>Comammox in drinking water systems.</title>
        <authorList>
            <person name="Wang Y."/>
            <person name="Ma L."/>
            <person name="Mao Y."/>
            <person name="Jiang X."/>
            <person name="Xia Y."/>
            <person name="Yu K."/>
            <person name="Li B."/>
            <person name="Zhang T."/>
        </authorList>
    </citation>
    <scope>NUCLEOTIDE SEQUENCE [LARGE SCALE GENOMIC DNA]</scope>
    <source>
        <strain evidence="2">SG_bin8</strain>
    </source>
</reference>
<dbReference type="EMBL" id="LWDL01000022">
    <property type="protein sequence ID" value="OQW51064.1"/>
    <property type="molecule type" value="Genomic_DNA"/>
</dbReference>